<feature type="compositionally biased region" description="Low complexity" evidence="1">
    <location>
        <begin position="702"/>
        <end position="721"/>
    </location>
</feature>
<feature type="compositionally biased region" description="Basic and acidic residues" evidence="1">
    <location>
        <begin position="1"/>
        <end position="42"/>
    </location>
</feature>
<feature type="compositionally biased region" description="Polar residues" evidence="1">
    <location>
        <begin position="468"/>
        <end position="480"/>
    </location>
</feature>
<feature type="compositionally biased region" description="Polar residues" evidence="1">
    <location>
        <begin position="570"/>
        <end position="582"/>
    </location>
</feature>
<organism evidence="2 3">
    <name type="scientific">Cyclospora cayetanensis</name>
    <dbReference type="NCBI Taxonomy" id="88456"/>
    <lineage>
        <taxon>Eukaryota</taxon>
        <taxon>Sar</taxon>
        <taxon>Alveolata</taxon>
        <taxon>Apicomplexa</taxon>
        <taxon>Conoidasida</taxon>
        <taxon>Coccidia</taxon>
        <taxon>Eucoccidiorida</taxon>
        <taxon>Eimeriorina</taxon>
        <taxon>Eimeriidae</taxon>
        <taxon>Cyclospora</taxon>
    </lineage>
</organism>
<feature type="compositionally biased region" description="Low complexity" evidence="1">
    <location>
        <begin position="362"/>
        <end position="374"/>
    </location>
</feature>
<gene>
    <name evidence="3" type="primary">LOC34621440</name>
</gene>
<dbReference type="AlphaFoldDB" id="A0A6P6RSK1"/>
<feature type="region of interest" description="Disordered" evidence="1">
    <location>
        <begin position="140"/>
        <end position="159"/>
    </location>
</feature>
<evidence type="ECO:0000313" key="3">
    <source>
        <dbReference type="RefSeq" id="XP_026190796.1"/>
    </source>
</evidence>
<feature type="compositionally biased region" description="Low complexity" evidence="1">
    <location>
        <begin position="652"/>
        <end position="662"/>
    </location>
</feature>
<dbReference type="Proteomes" id="UP000515125">
    <property type="component" value="Unplaced"/>
</dbReference>
<feature type="compositionally biased region" description="Basic residues" evidence="1">
    <location>
        <begin position="247"/>
        <end position="256"/>
    </location>
</feature>
<feature type="region of interest" description="Disordered" evidence="1">
    <location>
        <begin position="697"/>
        <end position="741"/>
    </location>
</feature>
<dbReference type="OrthoDB" id="347775at2759"/>
<accession>A0A6P6RSK1</accession>
<evidence type="ECO:0000313" key="2">
    <source>
        <dbReference type="Proteomes" id="UP000515125"/>
    </source>
</evidence>
<feature type="region of interest" description="Disordered" evidence="1">
    <location>
        <begin position="558"/>
        <end position="586"/>
    </location>
</feature>
<feature type="region of interest" description="Disordered" evidence="1">
    <location>
        <begin position="515"/>
        <end position="538"/>
    </location>
</feature>
<reference evidence="3" key="1">
    <citation type="submission" date="2025-08" db="UniProtKB">
        <authorList>
            <consortium name="RefSeq"/>
        </authorList>
    </citation>
    <scope>IDENTIFICATION</scope>
</reference>
<feature type="compositionally biased region" description="Basic residues" evidence="1">
    <location>
        <begin position="729"/>
        <end position="741"/>
    </location>
</feature>
<feature type="region of interest" description="Disordered" evidence="1">
    <location>
        <begin position="312"/>
        <end position="445"/>
    </location>
</feature>
<feature type="region of interest" description="Disordered" evidence="1">
    <location>
        <begin position="651"/>
        <end position="680"/>
    </location>
</feature>
<feature type="compositionally biased region" description="Low complexity" evidence="1">
    <location>
        <begin position="521"/>
        <end position="538"/>
    </location>
</feature>
<name>A0A6P6RSK1_9EIME</name>
<feature type="compositionally biased region" description="Low complexity" evidence="1">
    <location>
        <begin position="391"/>
        <end position="402"/>
    </location>
</feature>
<feature type="region of interest" description="Disordered" evidence="1">
    <location>
        <begin position="222"/>
        <end position="262"/>
    </location>
</feature>
<feature type="region of interest" description="Disordered" evidence="1">
    <location>
        <begin position="1"/>
        <end position="49"/>
    </location>
</feature>
<sequence>QRQRQRERQRQRQRERQRDKQTDRRTETAREAQRERESDRPQEANYPQYLRERAISALIELERKAYKNFEDAVALATAAAKATDALLDLSVQEDFSGSTTFADQQVMGQPSVSSGSSQSFDGFLLELLRLLSLDFAKDMEGHQKEQRQPQQQEDPQQREKTLQRLDLLQRLASTEPQEIKEALLLRDTGSGGAVPPSLLERLGSGEDHETLHLSMLHNLSSLKEAPPTQKPPAGKGPSRGTAPGRAKSAKGKKKTGVSRVPKSISEQLAQQEEASENLHLSLLERIGSLTDLPDGAGDSQSLHLSLLFGRSPSQKDVGVKDQITSKQDTKDPAEVQLSGKKKGSQAPANIPTQEHGKPISERLLAADASPSPASLRRREAAQQQFKQTAPGSSSSCSSGSSSADWLDEAPNDFQDIELQSPRNLTTGKQRRGRRVPRESAQTKAEKTPAFCAMHILPQQQDPQQPQQETAATSSNTSALRCTSPMPRARRPDNPTAEGPRTLSALQPATHIAATGVPQPQPAAASVPARRPASAAPQSDLSPEIFWELFYAKTTRKTMGAPSSGVERTQAAESNPGRPSTCGQRGLPVTQKKHAMWRFIDSDSSLDIPCPKGCGSSCEEMPYEADTSAASSTENVQMAPPAPLIVKGTPLVQRQRPQQEQRQATVPVQGPVDSNGRPPLLLEGSMLLMSSVAFQDADINNTQVQQQGSQQRQNPHPQNPQHKTLARPSSSKRKHRNRKRRS</sequence>
<keyword evidence="2" id="KW-1185">Reference proteome</keyword>
<evidence type="ECO:0000256" key="1">
    <source>
        <dbReference type="SAM" id="MobiDB-lite"/>
    </source>
</evidence>
<dbReference type="GeneID" id="34621440"/>
<protein>
    <submittedName>
        <fullName evidence="3">Zinc finger CCCH domain-containing protein 13</fullName>
    </submittedName>
</protein>
<proteinExistence type="predicted"/>
<feature type="region of interest" description="Disordered" evidence="1">
    <location>
        <begin position="459"/>
        <end position="501"/>
    </location>
</feature>
<feature type="non-terminal residue" evidence="3">
    <location>
        <position position="1"/>
    </location>
</feature>
<dbReference type="RefSeq" id="XP_026190796.1">
    <property type="nucleotide sequence ID" value="XM_026335011.1"/>
</dbReference>